<keyword evidence="7" id="KW-1185">Reference proteome</keyword>
<comment type="similarity">
    <text evidence="1 2">Belongs to the glycosyl hydrolase 12 (cellulase H) family.</text>
</comment>
<keyword evidence="2" id="KW-0119">Carbohydrate metabolism</keyword>
<dbReference type="InterPro" id="IPR008965">
    <property type="entry name" value="CBM2/CBM3_carb-bd_dom_sf"/>
</dbReference>
<dbReference type="SUPFAM" id="SSF49899">
    <property type="entry name" value="Concanavalin A-like lectins/glucanases"/>
    <property type="match status" value="1"/>
</dbReference>
<dbReference type="PROSITE" id="PS51173">
    <property type="entry name" value="CBM2"/>
    <property type="match status" value="1"/>
</dbReference>
<keyword evidence="2" id="KW-0624">Polysaccharide degradation</keyword>
<feature type="domain" description="CBM2" evidence="5">
    <location>
        <begin position="27"/>
        <end position="136"/>
    </location>
</feature>
<evidence type="ECO:0000256" key="2">
    <source>
        <dbReference type="RuleBase" id="RU361163"/>
    </source>
</evidence>
<sequence length="387" mass="40577">MRRRNLALALVTTTAITAAAGVLTALPASAAAGCRVAYTISSTWPGGFGANVTITNVGDPLSSWTLTWSYSAGQTVTQAWNATVTQSGSAVTARNAGYNGSIATNGTASFGFNGSWTGSNPVPSSFAVNGTTCTGGVSPTTGPTTTPPTTRPTTSPPPTGNPTTPPPTNGVPSDAVWVASGQWDNWTSGNYTLYNNLWGGGAGSQTIWARSWQNWGVEANHPRTSGVKTYPNVSRTLNRTLSSLGSVTGSFNTTVPGDGDFSATYDIWANNHAYEVMIWTNYQGNVGPIAESYDANGAVPNYRNVNLGGHTWNVYRGSNGANAVFSFLRTSDTNSGNIDLLALMNWLRNTAGWWGDVTVGELQYGFEISGTAGQSNFTVNNYTLNVS</sequence>
<dbReference type="InterPro" id="IPR001919">
    <property type="entry name" value="CBD2"/>
</dbReference>
<dbReference type="Gene3D" id="2.60.120.180">
    <property type="match status" value="1"/>
</dbReference>
<dbReference type="RefSeq" id="WP_203781934.1">
    <property type="nucleotide sequence ID" value="NZ_BOMV01000034.1"/>
</dbReference>
<dbReference type="Pfam" id="PF00553">
    <property type="entry name" value="CBM_2"/>
    <property type="match status" value="1"/>
</dbReference>
<keyword evidence="4" id="KW-0732">Signal</keyword>
<evidence type="ECO:0000313" key="7">
    <source>
        <dbReference type="Proteomes" id="UP000636960"/>
    </source>
</evidence>
<reference evidence="6" key="1">
    <citation type="submission" date="2021-01" db="EMBL/GenBank/DDBJ databases">
        <title>Whole genome shotgun sequence of Actinoplanes rishiriensis NBRC 108556.</title>
        <authorList>
            <person name="Komaki H."/>
            <person name="Tamura T."/>
        </authorList>
    </citation>
    <scope>NUCLEOTIDE SEQUENCE</scope>
    <source>
        <strain evidence="6">NBRC 108556</strain>
    </source>
</reference>
<dbReference type="GO" id="GO:0000272">
    <property type="term" value="P:polysaccharide catabolic process"/>
    <property type="evidence" value="ECO:0007669"/>
    <property type="project" value="UniProtKB-KW"/>
</dbReference>
<dbReference type="GO" id="GO:0008810">
    <property type="term" value="F:cellulase activity"/>
    <property type="evidence" value="ECO:0007669"/>
    <property type="project" value="InterPro"/>
</dbReference>
<keyword evidence="2" id="KW-0326">Glycosidase</keyword>
<dbReference type="InterPro" id="IPR002594">
    <property type="entry name" value="GH12"/>
</dbReference>
<dbReference type="Pfam" id="PF01670">
    <property type="entry name" value="Glyco_hydro_12"/>
    <property type="match status" value="1"/>
</dbReference>
<feature type="signal peptide" evidence="4">
    <location>
        <begin position="1"/>
        <end position="30"/>
    </location>
</feature>
<dbReference type="SMART" id="SM00637">
    <property type="entry name" value="CBD_II"/>
    <property type="match status" value="1"/>
</dbReference>
<keyword evidence="2" id="KW-0378">Hydrolase</keyword>
<dbReference type="Gene3D" id="2.60.40.290">
    <property type="match status" value="1"/>
</dbReference>
<feature type="chain" id="PRO_5037425241" description="CBM2 domain-containing protein" evidence="4">
    <location>
        <begin position="31"/>
        <end position="387"/>
    </location>
</feature>
<evidence type="ECO:0000313" key="6">
    <source>
        <dbReference type="EMBL" id="GIE95644.1"/>
    </source>
</evidence>
<evidence type="ECO:0000256" key="3">
    <source>
        <dbReference type="SAM" id="MobiDB-lite"/>
    </source>
</evidence>
<gene>
    <name evidence="6" type="ORF">Ari01nite_31090</name>
</gene>
<evidence type="ECO:0000256" key="4">
    <source>
        <dbReference type="SAM" id="SignalP"/>
    </source>
</evidence>
<dbReference type="InterPro" id="IPR012291">
    <property type="entry name" value="CBM2_carb-bd_dom_sf"/>
</dbReference>
<dbReference type="EMBL" id="BOMV01000034">
    <property type="protein sequence ID" value="GIE95644.1"/>
    <property type="molecule type" value="Genomic_DNA"/>
</dbReference>
<feature type="compositionally biased region" description="Pro residues" evidence="3">
    <location>
        <begin position="145"/>
        <end position="169"/>
    </location>
</feature>
<dbReference type="SUPFAM" id="SSF49384">
    <property type="entry name" value="Carbohydrate-binding domain"/>
    <property type="match status" value="1"/>
</dbReference>
<proteinExistence type="inferred from homology"/>
<protein>
    <recommendedName>
        <fullName evidence="5">CBM2 domain-containing protein</fullName>
    </recommendedName>
</protein>
<organism evidence="6 7">
    <name type="scientific">Paractinoplanes rishiriensis</name>
    <dbReference type="NCBI Taxonomy" id="1050105"/>
    <lineage>
        <taxon>Bacteria</taxon>
        <taxon>Bacillati</taxon>
        <taxon>Actinomycetota</taxon>
        <taxon>Actinomycetes</taxon>
        <taxon>Micromonosporales</taxon>
        <taxon>Micromonosporaceae</taxon>
        <taxon>Paractinoplanes</taxon>
    </lineage>
</organism>
<accession>A0A919JYN3</accession>
<dbReference type="PANTHER" id="PTHR34002:SF9">
    <property type="entry name" value="XYLOGLUCAN-SPECIFIC ENDO-BETA-1,4-GLUCANASE A"/>
    <property type="match status" value="1"/>
</dbReference>
<feature type="compositionally biased region" description="Low complexity" evidence="3">
    <location>
        <begin position="130"/>
        <end position="144"/>
    </location>
</feature>
<comment type="caution">
    <text evidence="6">The sequence shown here is derived from an EMBL/GenBank/DDBJ whole genome shotgun (WGS) entry which is preliminary data.</text>
</comment>
<dbReference type="Proteomes" id="UP000636960">
    <property type="component" value="Unassembled WGS sequence"/>
</dbReference>
<dbReference type="PROSITE" id="PS51257">
    <property type="entry name" value="PROKAR_LIPOPROTEIN"/>
    <property type="match status" value="1"/>
</dbReference>
<dbReference type="PANTHER" id="PTHR34002">
    <property type="entry name" value="BLR1656 PROTEIN"/>
    <property type="match status" value="1"/>
</dbReference>
<dbReference type="GO" id="GO:0030247">
    <property type="term" value="F:polysaccharide binding"/>
    <property type="evidence" value="ECO:0007669"/>
    <property type="project" value="UniProtKB-UniRule"/>
</dbReference>
<dbReference type="InterPro" id="IPR013320">
    <property type="entry name" value="ConA-like_dom_sf"/>
</dbReference>
<name>A0A919JYN3_9ACTN</name>
<evidence type="ECO:0000256" key="1">
    <source>
        <dbReference type="ARBA" id="ARBA00005519"/>
    </source>
</evidence>
<dbReference type="AlphaFoldDB" id="A0A919JYN3"/>
<evidence type="ECO:0000259" key="5">
    <source>
        <dbReference type="PROSITE" id="PS51173"/>
    </source>
</evidence>
<feature type="region of interest" description="Disordered" evidence="3">
    <location>
        <begin position="129"/>
        <end position="173"/>
    </location>
</feature>
<dbReference type="InterPro" id="IPR013319">
    <property type="entry name" value="GH11/12"/>
</dbReference>